<dbReference type="EMBL" id="JAGETX010000004">
    <property type="protein sequence ID" value="MBO3270730.1"/>
    <property type="molecule type" value="Genomic_DNA"/>
</dbReference>
<dbReference type="Proteomes" id="UP000670527">
    <property type="component" value="Unassembled WGS sequence"/>
</dbReference>
<name>A0ABS3TAP5_9BACT</name>
<evidence type="ECO:0008006" key="4">
    <source>
        <dbReference type="Google" id="ProtNLM"/>
    </source>
</evidence>
<feature type="chain" id="PRO_5045756786" description="Lipocalin-like domain-containing protein" evidence="1">
    <location>
        <begin position="21"/>
        <end position="155"/>
    </location>
</feature>
<protein>
    <recommendedName>
        <fullName evidence="4">Lipocalin-like domain-containing protein</fullName>
    </recommendedName>
</protein>
<keyword evidence="1" id="KW-0732">Signal</keyword>
<dbReference type="RefSeq" id="WP_208307248.1">
    <property type="nucleotide sequence ID" value="NZ_JAGETX010000004.1"/>
</dbReference>
<gene>
    <name evidence="2" type="ORF">J4D97_08725</name>
</gene>
<proteinExistence type="predicted"/>
<accession>A0ABS3TAP5</accession>
<evidence type="ECO:0000313" key="2">
    <source>
        <dbReference type="EMBL" id="MBO3270730.1"/>
    </source>
</evidence>
<keyword evidence="3" id="KW-1185">Reference proteome</keyword>
<dbReference type="PROSITE" id="PS51257">
    <property type="entry name" value="PROKAR_LIPOPROTEIN"/>
    <property type="match status" value="1"/>
</dbReference>
<comment type="caution">
    <text evidence="2">The sequence shown here is derived from an EMBL/GenBank/DDBJ whole genome shotgun (WGS) entry which is preliminary data.</text>
</comment>
<sequence length="155" mass="17385">MLRILSLLLLSLVLLTTACSKDNPEPEPTLEGTWKLQRAYSRTYNTNGTLTNESTIPPAVADETLTLTKDSLTLSKSLFGLLRFSTTSIEATPYTAHYTRQDQTLTIDLPLTSSYRFWPFTIVKLTSNTLQIEQEEIRSSSTGPFRLVTGGEYTR</sequence>
<reference evidence="2 3" key="1">
    <citation type="submission" date="2021-03" db="EMBL/GenBank/DDBJ databases">
        <authorList>
            <person name="Kim M.K."/>
        </authorList>
    </citation>
    <scope>NUCLEOTIDE SEQUENCE [LARGE SCALE GENOMIC DNA]</scope>
    <source>
        <strain evidence="2 3">BT507</strain>
    </source>
</reference>
<feature type="signal peptide" evidence="1">
    <location>
        <begin position="1"/>
        <end position="20"/>
    </location>
</feature>
<evidence type="ECO:0000313" key="3">
    <source>
        <dbReference type="Proteomes" id="UP000670527"/>
    </source>
</evidence>
<evidence type="ECO:0000256" key="1">
    <source>
        <dbReference type="SAM" id="SignalP"/>
    </source>
</evidence>
<organism evidence="2 3">
    <name type="scientific">Hymenobacter defluvii</name>
    <dbReference type="NCBI Taxonomy" id="2054411"/>
    <lineage>
        <taxon>Bacteria</taxon>
        <taxon>Pseudomonadati</taxon>
        <taxon>Bacteroidota</taxon>
        <taxon>Cytophagia</taxon>
        <taxon>Cytophagales</taxon>
        <taxon>Hymenobacteraceae</taxon>
        <taxon>Hymenobacter</taxon>
    </lineage>
</organism>